<evidence type="ECO:0000313" key="4">
    <source>
        <dbReference type="Proteomes" id="UP000095284"/>
    </source>
</evidence>
<dbReference type="EMBL" id="CAJFDI010000005">
    <property type="protein sequence ID" value="CAD5233152.1"/>
    <property type="molecule type" value="Genomic_DNA"/>
</dbReference>
<feature type="compositionally biased region" description="Polar residues" evidence="1">
    <location>
        <begin position="407"/>
        <end position="416"/>
    </location>
</feature>
<proteinExistence type="predicted"/>
<sequence>MKLPESNIPAKQMKLPKSNIPAKQMKLPESNIPAKQMKLPKSNIPAKQMKSPENGNIPANICQLYAESKQTKLPEKGNIPAKQMKLPENGNIPANICQLYAESKQTKLPEKGNIPANQLYAEACRGGGRKAVSQAQKPSKAKKTALSLPQSCELNVDVQNGKLQEARKPRRKGRGFASQKNRSQAAQKKLPVNATNSSVEMVAESSTQPTKTTSMSAPLKNRKTKRLGFASRKLKSQLLKQKASFNSAKCGAEGDESKSEFEDVESLSQSMDSFQFQDLIETNPHVKQNMDIAYEPLKHFNGHFSEANIFDLMPYVLLSEILPEDFMAAHYNGDFQGDVSCSLIFPRMFLEDVQIDQREWLTVVGLVFGMVEFLPYFDRNFGFVAARESQDLPAFKSTNISVCRKNNGGSSHQNVSPRRYRAPNPKPRLAVAKR</sequence>
<evidence type="ECO:0000313" key="5">
    <source>
        <dbReference type="Proteomes" id="UP000659654"/>
    </source>
</evidence>
<evidence type="ECO:0000313" key="2">
    <source>
        <dbReference type="EMBL" id="CAD5233152.1"/>
    </source>
</evidence>
<evidence type="ECO:0000256" key="1">
    <source>
        <dbReference type="SAM" id="MobiDB-lite"/>
    </source>
</evidence>
<name>A0A1I7SAV9_BURXY</name>
<dbReference type="EMBL" id="CAJFCV020000005">
    <property type="protein sequence ID" value="CAG9126722.1"/>
    <property type="molecule type" value="Genomic_DNA"/>
</dbReference>
<dbReference type="Proteomes" id="UP000095284">
    <property type="component" value="Unplaced"/>
</dbReference>
<protein>
    <submittedName>
        <fullName evidence="2">(pine wood nematode) hypothetical protein</fullName>
    </submittedName>
</protein>
<evidence type="ECO:0000313" key="3">
    <source>
        <dbReference type="EMBL" id="CAG9126722.1"/>
    </source>
</evidence>
<reference evidence="3" key="2">
    <citation type="submission" date="2020-08" db="EMBL/GenBank/DDBJ databases">
        <authorList>
            <person name="Kikuchi T."/>
        </authorList>
    </citation>
    <scope>NUCLEOTIDE SEQUENCE</scope>
    <source>
        <strain evidence="2">Ka4C1</strain>
    </source>
</reference>
<organism evidence="4 6">
    <name type="scientific">Bursaphelenchus xylophilus</name>
    <name type="common">Pinewood nematode worm</name>
    <name type="synonym">Aphelenchoides xylophilus</name>
    <dbReference type="NCBI Taxonomy" id="6326"/>
    <lineage>
        <taxon>Eukaryota</taxon>
        <taxon>Metazoa</taxon>
        <taxon>Ecdysozoa</taxon>
        <taxon>Nematoda</taxon>
        <taxon>Chromadorea</taxon>
        <taxon>Rhabditida</taxon>
        <taxon>Tylenchina</taxon>
        <taxon>Tylenchomorpha</taxon>
        <taxon>Aphelenchoidea</taxon>
        <taxon>Aphelenchoididae</taxon>
        <taxon>Bursaphelenchus</taxon>
    </lineage>
</organism>
<dbReference type="Proteomes" id="UP000659654">
    <property type="component" value="Unassembled WGS sequence"/>
</dbReference>
<feature type="compositionally biased region" description="Polar residues" evidence="1">
    <location>
        <begin position="193"/>
        <end position="216"/>
    </location>
</feature>
<feature type="region of interest" description="Disordered" evidence="1">
    <location>
        <begin position="405"/>
        <end position="434"/>
    </location>
</feature>
<evidence type="ECO:0000313" key="6">
    <source>
        <dbReference type="WBParaSite" id="BXY_1015600.1"/>
    </source>
</evidence>
<keyword evidence="5" id="KW-1185">Reference proteome</keyword>
<feature type="region of interest" description="Disordered" evidence="1">
    <location>
        <begin position="159"/>
        <end position="218"/>
    </location>
</feature>
<reference evidence="6" key="1">
    <citation type="submission" date="2016-11" db="UniProtKB">
        <authorList>
            <consortium name="WormBaseParasite"/>
        </authorList>
    </citation>
    <scope>IDENTIFICATION</scope>
</reference>
<accession>A0A1I7SAV9</accession>
<gene>
    <name evidence="2" type="ORF">BXYJ_LOCUS13243</name>
</gene>
<dbReference type="Proteomes" id="UP000582659">
    <property type="component" value="Unassembled WGS sequence"/>
</dbReference>
<dbReference type="AlphaFoldDB" id="A0A1I7SAV9"/>
<dbReference type="WBParaSite" id="BXY_1015600.1">
    <property type="protein sequence ID" value="BXY_1015600.1"/>
    <property type="gene ID" value="BXY_1015600"/>
</dbReference>
<feature type="region of interest" description="Disordered" evidence="1">
    <location>
        <begin position="1"/>
        <end position="22"/>
    </location>
</feature>